<keyword evidence="2" id="KW-0812">Transmembrane</keyword>
<dbReference type="RefSeq" id="WP_255329231.1">
    <property type="nucleotide sequence ID" value="NZ_JAKZEU010000002.1"/>
</dbReference>
<dbReference type="Proteomes" id="UP001203945">
    <property type="component" value="Unassembled WGS sequence"/>
</dbReference>
<dbReference type="Pfam" id="PF05488">
    <property type="entry name" value="PAAR_motif"/>
    <property type="match status" value="1"/>
</dbReference>
<dbReference type="InterPro" id="IPR008727">
    <property type="entry name" value="PAAR_motif"/>
</dbReference>
<keyword evidence="1" id="KW-0677">Repeat</keyword>
<comment type="caution">
    <text evidence="7">The sequence shown here is derived from an EMBL/GenBank/DDBJ whole genome shotgun (WGS) entry which is preliminary data.</text>
</comment>
<dbReference type="Pfam" id="PF25799">
    <property type="entry name" value="prePAAR_I"/>
    <property type="match status" value="1"/>
</dbReference>
<dbReference type="Pfam" id="PF20148">
    <property type="entry name" value="DUF6531"/>
    <property type="match status" value="1"/>
</dbReference>
<feature type="domain" description="RHS protein conserved region" evidence="3">
    <location>
        <begin position="1208"/>
        <end position="1238"/>
    </location>
</feature>
<proteinExistence type="predicted"/>
<dbReference type="Gene3D" id="2.180.10.10">
    <property type="entry name" value="RHS repeat-associated core"/>
    <property type="match status" value="4"/>
</dbReference>
<dbReference type="EMBL" id="JAKZEU010000002">
    <property type="protein sequence ID" value="MCQ0970249.1"/>
    <property type="molecule type" value="Genomic_DNA"/>
</dbReference>
<dbReference type="Pfam" id="PF25023">
    <property type="entry name" value="TEN_YD-shell"/>
    <property type="match status" value="2"/>
</dbReference>
<sequence length="1433" mass="157000">MPAALSAAHVAHEIEHSNAFMGFLIGAAVGLAVGAAIVAAAVAAPVTGGASLLIVAAVGGAIATTGGAALVGAQIGSLSKNPKGPIVTGTGNVFYGPGRISAARAVIDTVACKDHGTKRIAQGSDSVFINTYPAVRDSDKTECDGDVKSNFDNIFIGAETATYLEIDSEIPGWMLSVAEWMVIGGTAVALLAGGAFAFIAGGLCGLASFGLVTALSFAGSIVGGIAGGAIGEALGGEKGGIIGNLIGSFAGGLIGGRGGLRLSNRYITGHPIDVATGEMFTSEVDFTITGLVPIAWERFWISGSEANDALGWRWHHPLDGVVVEGRGDYALWLADHGRTLLLPKLQPGQCYYHRSERVLAIRDDQGWTIRDSDDRWHAMVADANEKSRFLLKEIRDANGNRVTIRRDASGAIDHVTGSDGIEYLFRNDDAGRIRSIHRRAGLTEQRLVSYDYDQAGDLVAVTDAEGATARYSLNAHHLIERETHRSGYSWHFRWDVPAKGSRARCIETYGDDGSFTRRLSYDLAERTTTETDGEGRVTQHWWNEAGLVTRTLTPMGHEFFTDWNVYAERLSVTDAMGAVTRMGHDEFGRQITHIAADGSVTLNRYASDEPTDPRFFACASVTDAAGAETQFTYDPRGNAVSMTDALGPVETLMIDERGLPLVRRDDQGVIQRLTWTAEGRLAAERNSAGGRTTYSYDRFGRLIGENVEGEAPRRYDFDASDRPIRLIEGDGSTTLLTYDTDGNLASHTDPLGHRTRWEFAGFGLVARRTNADGTRLHFRYDSELNLTGIANELGEVYAFDYDDDQRLVAETQFDGRRIDYDLDPAGRVLGVRDGRREHRLERDVIGRLTRRMSSDGIWARFSHDRIGRLIAADTPERSVAFAYDLRGGLVREVQDGLAQDHVLSPRGQRTATILPDGRVIRYDRDADDALTAIRLDDRQVVTIDRDRLGRETQRRAGEAVMQTDYDPQGRIARQMAWRAGVTGPVFGRRYDHAPDGTLASVDDLARGQARYAFDARDRLRELTGPDGDRFAFDPAGRLLGGTEAARGASVVGGRLLMQGDRHYRYDDAGNRIEERRGQGGRIVTRFDYDDLNQLVAVRESAGRRVRETRFAYDALGRRVWKHYRERFSDLDPANDAEAVADVVTRDERTDFLWSGDVLLAESRTDLKAEAQIAADPLAVLYLHEPGSFRPAAQIRRHSREAEGEILAYWLDRTGTPLEITNENGEIVWQVALKAWGGIGRVLVDRAENPIRFQGQYHDIETGLHYNRHRHYDPEAGWYLSSDPLGIRGGMVQIGYVGDPTGWIDPLGLAGCPSITSKRQHHNNTVDSIRNSINAMPNRVAVPREMSIRGSGIPGRTRPDIAVFDSNGRLLHFVEVKTGQAGLTPRQTSIYPQIRNGNAIPTGSVARDYGLKPGVPLNQQGYPNGIPVYEVRYP</sequence>
<name>A0ABT1MRA5_9RHOB</name>
<dbReference type="InterPro" id="IPR022385">
    <property type="entry name" value="Rhs_assc_core"/>
</dbReference>
<dbReference type="InterPro" id="IPR045351">
    <property type="entry name" value="DUF6531"/>
</dbReference>
<evidence type="ECO:0000313" key="7">
    <source>
        <dbReference type="EMBL" id="MCQ0970249.1"/>
    </source>
</evidence>
<feature type="transmembrane region" description="Helical" evidence="2">
    <location>
        <begin position="50"/>
        <end position="73"/>
    </location>
</feature>
<evidence type="ECO:0000259" key="4">
    <source>
        <dbReference type="Pfam" id="PF20148"/>
    </source>
</evidence>
<dbReference type="PANTHER" id="PTHR32305:SF15">
    <property type="entry name" value="PROTEIN RHSA-RELATED"/>
    <property type="match status" value="1"/>
</dbReference>
<feature type="transmembrane region" description="Helical" evidence="2">
    <location>
        <begin position="206"/>
        <end position="229"/>
    </location>
</feature>
<keyword evidence="8" id="KW-1185">Reference proteome</keyword>
<feature type="domain" description="Teneurin-like YD-shell" evidence="5">
    <location>
        <begin position="1005"/>
        <end position="1122"/>
    </location>
</feature>
<evidence type="ECO:0000259" key="3">
    <source>
        <dbReference type="Pfam" id="PF03527"/>
    </source>
</evidence>
<feature type="domain" description="DUF6531" evidence="4">
    <location>
        <begin position="269"/>
        <end position="340"/>
    </location>
</feature>
<dbReference type="InterPro" id="IPR056823">
    <property type="entry name" value="TEN-like_YD-shell"/>
</dbReference>
<organism evidence="7 8">
    <name type="scientific">Paracoccus albicereus</name>
    <dbReference type="NCBI Taxonomy" id="2922394"/>
    <lineage>
        <taxon>Bacteria</taxon>
        <taxon>Pseudomonadati</taxon>
        <taxon>Pseudomonadota</taxon>
        <taxon>Alphaproteobacteria</taxon>
        <taxon>Rhodobacterales</taxon>
        <taxon>Paracoccaceae</taxon>
        <taxon>Paracoccus</taxon>
    </lineage>
</organism>
<dbReference type="InterPro" id="IPR001826">
    <property type="entry name" value="RHS"/>
</dbReference>
<dbReference type="Gene3D" id="2.60.200.60">
    <property type="match status" value="1"/>
</dbReference>
<gene>
    <name evidence="7" type="ORF">MLD63_07420</name>
</gene>
<feature type="transmembrane region" description="Helical" evidence="2">
    <location>
        <begin position="20"/>
        <end position="44"/>
    </location>
</feature>
<dbReference type="Pfam" id="PF03527">
    <property type="entry name" value="RHS"/>
    <property type="match status" value="1"/>
</dbReference>
<dbReference type="PRINTS" id="PR00394">
    <property type="entry name" value="RHSPROTEIN"/>
</dbReference>
<evidence type="ECO:0000256" key="2">
    <source>
        <dbReference type="SAM" id="Phobius"/>
    </source>
</evidence>
<evidence type="ECO:0000313" key="8">
    <source>
        <dbReference type="Proteomes" id="UP001203945"/>
    </source>
</evidence>
<dbReference type="InterPro" id="IPR057925">
    <property type="entry name" value="prePAAR_DddA"/>
</dbReference>
<protein>
    <submittedName>
        <fullName evidence="7">DUF6531 domain-containing protein</fullName>
    </submittedName>
</protein>
<accession>A0ABT1MRA5</accession>
<evidence type="ECO:0000256" key="1">
    <source>
        <dbReference type="ARBA" id="ARBA00022737"/>
    </source>
</evidence>
<evidence type="ECO:0000259" key="6">
    <source>
        <dbReference type="Pfam" id="PF25799"/>
    </source>
</evidence>
<dbReference type="NCBIfam" id="TIGR01643">
    <property type="entry name" value="YD_repeat_2x"/>
    <property type="match status" value="7"/>
</dbReference>
<feature type="domain" description="Teneurin-like YD-shell" evidence="5">
    <location>
        <begin position="387"/>
        <end position="759"/>
    </location>
</feature>
<dbReference type="NCBIfam" id="TIGR03696">
    <property type="entry name" value="Rhs_assc_core"/>
    <property type="match status" value="1"/>
</dbReference>
<reference evidence="7 8" key="1">
    <citation type="submission" date="2022-03" db="EMBL/GenBank/DDBJ databases">
        <authorList>
            <person name="He Y."/>
        </authorList>
    </citation>
    <scope>NUCLEOTIDE SEQUENCE [LARGE SCALE GENOMIC DNA]</scope>
    <source>
        <strain evidence="7 8">TK19116</strain>
    </source>
</reference>
<feature type="domain" description="Double-stranded DNA deaminase toxin A prePAAR motif" evidence="6">
    <location>
        <begin position="7"/>
        <end position="63"/>
    </location>
</feature>
<dbReference type="InterPro" id="IPR050708">
    <property type="entry name" value="T6SS_VgrG/RHS"/>
</dbReference>
<evidence type="ECO:0000259" key="5">
    <source>
        <dbReference type="Pfam" id="PF25023"/>
    </source>
</evidence>
<keyword evidence="2" id="KW-1133">Transmembrane helix</keyword>
<keyword evidence="2" id="KW-0472">Membrane</keyword>
<feature type="transmembrane region" description="Helical" evidence="2">
    <location>
        <begin position="180"/>
        <end position="200"/>
    </location>
</feature>
<dbReference type="PANTHER" id="PTHR32305">
    <property type="match status" value="1"/>
</dbReference>
<dbReference type="CDD" id="cd14742">
    <property type="entry name" value="PAAR_RHS"/>
    <property type="match status" value="1"/>
</dbReference>
<dbReference type="InterPro" id="IPR006530">
    <property type="entry name" value="YD"/>
</dbReference>